<name>A0A286DGF8_9GAMM</name>
<keyword evidence="2" id="KW-1185">Reference proteome</keyword>
<sequence>MNDYDVWWHLLKDAQAGKVPTQVVPNAMRNILEQFFTFTTGSSEFPEAVKKLANEDTSSKYLALDRFVDRGSHRDGINGPPIDWSEYDVPYLLGKFRAMFAALNQEQHYRMKMGEDSTESEVQHA</sequence>
<dbReference type="AlphaFoldDB" id="A0A286DGF8"/>
<reference evidence="1 2" key="1">
    <citation type="submission" date="2017-09" db="EMBL/GenBank/DDBJ databases">
        <authorList>
            <person name="Ehlers B."/>
            <person name="Leendertz F.H."/>
        </authorList>
    </citation>
    <scope>NUCLEOTIDE SEQUENCE [LARGE SCALE GENOMIC DNA]</scope>
    <source>
        <strain evidence="1 2">CGMCC 1.10978</strain>
    </source>
</reference>
<evidence type="ECO:0000313" key="2">
    <source>
        <dbReference type="Proteomes" id="UP000219374"/>
    </source>
</evidence>
<dbReference type="EMBL" id="OCND01000018">
    <property type="protein sequence ID" value="SOD57835.1"/>
    <property type="molecule type" value="Genomic_DNA"/>
</dbReference>
<evidence type="ECO:0000313" key="1">
    <source>
        <dbReference type="EMBL" id="SOD57835.1"/>
    </source>
</evidence>
<dbReference type="Proteomes" id="UP000219374">
    <property type="component" value="Unassembled WGS sequence"/>
</dbReference>
<gene>
    <name evidence="1" type="ORF">SAMN06296416_1184</name>
</gene>
<organism evidence="1 2">
    <name type="scientific">Pseudoxanthomonas wuyuanensis</name>
    <dbReference type="NCBI Taxonomy" id="1073196"/>
    <lineage>
        <taxon>Bacteria</taxon>
        <taxon>Pseudomonadati</taxon>
        <taxon>Pseudomonadota</taxon>
        <taxon>Gammaproteobacteria</taxon>
        <taxon>Lysobacterales</taxon>
        <taxon>Lysobacteraceae</taxon>
        <taxon>Pseudoxanthomonas</taxon>
    </lineage>
</organism>
<accession>A0A286DGF8</accession>
<protein>
    <submittedName>
        <fullName evidence="1">AAA domain-containing protein</fullName>
    </submittedName>
</protein>
<proteinExistence type="predicted"/>